<evidence type="ECO:0000256" key="7">
    <source>
        <dbReference type="ARBA" id="ARBA00023136"/>
    </source>
</evidence>
<proteinExistence type="inferred from homology"/>
<evidence type="ECO:0000256" key="6">
    <source>
        <dbReference type="ARBA" id="ARBA00022989"/>
    </source>
</evidence>
<evidence type="ECO:0000256" key="3">
    <source>
        <dbReference type="ARBA" id="ARBA00022475"/>
    </source>
</evidence>
<feature type="transmembrane region" description="Helical" evidence="8">
    <location>
        <begin position="20"/>
        <end position="40"/>
    </location>
</feature>
<dbReference type="EMBL" id="JACEIB010000027">
    <property type="protein sequence ID" value="MBA2936661.1"/>
    <property type="molecule type" value="Genomic_DNA"/>
</dbReference>
<keyword evidence="5" id="KW-0133">Cell shape</keyword>
<keyword evidence="4 8" id="KW-0812">Transmembrane</keyword>
<accession>A0A838LBP7</accession>
<feature type="transmembrane region" description="Helical" evidence="8">
    <location>
        <begin position="87"/>
        <end position="106"/>
    </location>
</feature>
<dbReference type="AlphaFoldDB" id="A0A838LBP7"/>
<dbReference type="RefSeq" id="WP_160364486.1">
    <property type="nucleotide sequence ID" value="NZ_JACEIB010000027.1"/>
</dbReference>
<evidence type="ECO:0000256" key="4">
    <source>
        <dbReference type="ARBA" id="ARBA00022692"/>
    </source>
</evidence>
<dbReference type="GO" id="GO:0008360">
    <property type="term" value="P:regulation of cell shape"/>
    <property type="evidence" value="ECO:0007669"/>
    <property type="project" value="UniProtKB-KW"/>
</dbReference>
<dbReference type="GO" id="GO:0005886">
    <property type="term" value="C:plasma membrane"/>
    <property type="evidence" value="ECO:0007669"/>
    <property type="project" value="UniProtKB-SubCell"/>
</dbReference>
<keyword evidence="10" id="KW-1185">Reference proteome</keyword>
<feature type="transmembrane region" description="Helical" evidence="8">
    <location>
        <begin position="113"/>
        <end position="136"/>
    </location>
</feature>
<gene>
    <name evidence="9" type="primary">mreD</name>
    <name evidence="9" type="ORF">HZF05_21485</name>
</gene>
<comment type="similarity">
    <text evidence="2">Belongs to the MreD family.</text>
</comment>
<reference evidence="9 10" key="1">
    <citation type="submission" date="2020-07" db="EMBL/GenBank/DDBJ databases">
        <authorList>
            <person name="Sun Q."/>
        </authorList>
    </citation>
    <scope>NUCLEOTIDE SEQUENCE [LARGE SCALE GENOMIC DNA]</scope>
    <source>
        <strain evidence="9 10">CGMCC 1.13654</strain>
    </source>
</reference>
<feature type="transmembrane region" description="Helical" evidence="8">
    <location>
        <begin position="142"/>
        <end position="162"/>
    </location>
</feature>
<dbReference type="InterPro" id="IPR007227">
    <property type="entry name" value="Cell_shape_determining_MreD"/>
</dbReference>
<keyword evidence="6 8" id="KW-1133">Transmembrane helix</keyword>
<dbReference type="Pfam" id="PF04093">
    <property type="entry name" value="MreD"/>
    <property type="match status" value="1"/>
</dbReference>
<sequence length="178" mass="19443">MRAPASSAPPTRAIEIRAQVVPIVSTLLGSATALMPTVALSPTWPPLGLLMLLAWRLLRPEIWMAWIGLPLGLADDLLTGQTLGTGMVTWTACLLLADLVEGRLLWRDYWQEWLLAAIAIAFAMVAGWAIACWTGGATPIRLILPQIAISILCFPIIGRLCARLDRWRLAIGKIRAQD</sequence>
<dbReference type="Proteomes" id="UP000570166">
    <property type="component" value="Unassembled WGS sequence"/>
</dbReference>
<evidence type="ECO:0000256" key="2">
    <source>
        <dbReference type="ARBA" id="ARBA00007776"/>
    </source>
</evidence>
<evidence type="ECO:0000313" key="10">
    <source>
        <dbReference type="Proteomes" id="UP000570166"/>
    </source>
</evidence>
<keyword evidence="7 8" id="KW-0472">Membrane</keyword>
<name>A0A838LBP7_9SPHN</name>
<evidence type="ECO:0000256" key="8">
    <source>
        <dbReference type="SAM" id="Phobius"/>
    </source>
</evidence>
<evidence type="ECO:0000313" key="9">
    <source>
        <dbReference type="EMBL" id="MBA2936661.1"/>
    </source>
</evidence>
<organism evidence="9 10">
    <name type="scientific">Sphingomonas chungangi</name>
    <dbReference type="NCBI Taxonomy" id="2683589"/>
    <lineage>
        <taxon>Bacteria</taxon>
        <taxon>Pseudomonadati</taxon>
        <taxon>Pseudomonadota</taxon>
        <taxon>Alphaproteobacteria</taxon>
        <taxon>Sphingomonadales</taxon>
        <taxon>Sphingomonadaceae</taxon>
        <taxon>Sphingomonas</taxon>
    </lineage>
</organism>
<evidence type="ECO:0000256" key="5">
    <source>
        <dbReference type="ARBA" id="ARBA00022960"/>
    </source>
</evidence>
<protein>
    <submittedName>
        <fullName evidence="9">Rod shape-determining protein MreD</fullName>
    </submittedName>
</protein>
<comment type="subcellular location">
    <subcellularLocation>
        <location evidence="1">Cell membrane</location>
        <topology evidence="1">Multi-pass membrane protein</topology>
    </subcellularLocation>
</comment>
<keyword evidence="3" id="KW-1003">Cell membrane</keyword>
<comment type="caution">
    <text evidence="9">The sequence shown here is derived from an EMBL/GenBank/DDBJ whole genome shotgun (WGS) entry which is preliminary data.</text>
</comment>
<evidence type="ECO:0000256" key="1">
    <source>
        <dbReference type="ARBA" id="ARBA00004651"/>
    </source>
</evidence>